<dbReference type="NCBIfam" id="TIGR01994">
    <property type="entry name" value="SUF_scaf_2"/>
    <property type="match status" value="1"/>
</dbReference>
<keyword evidence="3" id="KW-1185">Reference proteome</keyword>
<comment type="caution">
    <text evidence="2">The sequence shown here is derived from an EMBL/GenBank/DDBJ whole genome shotgun (WGS) entry which is preliminary data.</text>
</comment>
<name>A0ABS1J0E5_9FIRM</name>
<accession>A0ABS1J0E5</accession>
<dbReference type="Gene3D" id="3.90.1010.10">
    <property type="match status" value="1"/>
</dbReference>
<evidence type="ECO:0000313" key="3">
    <source>
        <dbReference type="Proteomes" id="UP000604730"/>
    </source>
</evidence>
<sequence>MELRSIYNEILTEHNMHPNNKHEIEHPTIELRGVNPSCGDDITLKLQLDGDVVVDGGYTGTGCAISQASADMMLDLIIGKDKEEALRLGELFMGMIKGEVKEDEVLEELDEAIALRDISHMPARVKCAVLGWRTLSQMLDKEEE</sequence>
<gene>
    <name evidence="2" type="ORF">JJN12_04535</name>
</gene>
<organism evidence="2 3">
    <name type="scientific">Catonella massiliensis</name>
    <dbReference type="NCBI Taxonomy" id="2799636"/>
    <lineage>
        <taxon>Bacteria</taxon>
        <taxon>Bacillati</taxon>
        <taxon>Bacillota</taxon>
        <taxon>Clostridia</taxon>
        <taxon>Lachnospirales</taxon>
        <taxon>Lachnospiraceae</taxon>
        <taxon>Catonella</taxon>
    </lineage>
</organism>
<dbReference type="Proteomes" id="UP000604730">
    <property type="component" value="Unassembled WGS sequence"/>
</dbReference>
<evidence type="ECO:0000259" key="1">
    <source>
        <dbReference type="Pfam" id="PF01592"/>
    </source>
</evidence>
<dbReference type="Pfam" id="PF01592">
    <property type="entry name" value="NifU_N"/>
    <property type="match status" value="1"/>
</dbReference>
<proteinExistence type="predicted"/>
<reference evidence="2 3" key="1">
    <citation type="submission" date="2021-01" db="EMBL/GenBank/DDBJ databases">
        <title>Isolation and description of Catonella massiliensis sp. nov., a novel Catonella species, isolated from a stable periodontitis subject.</title>
        <authorList>
            <person name="Antezack A."/>
            <person name="Boxberger M."/>
            <person name="La Scola B."/>
            <person name="Monnet-Corti V."/>
        </authorList>
    </citation>
    <scope>NUCLEOTIDE SEQUENCE [LARGE SCALE GENOMIC DNA]</scope>
    <source>
        <strain evidence="2 3">Marseille-Q4567</strain>
    </source>
</reference>
<protein>
    <submittedName>
        <fullName evidence="2">SUF system NifU family Fe-S cluster assembly protein</fullName>
    </submittedName>
</protein>
<dbReference type="SUPFAM" id="SSF82649">
    <property type="entry name" value="SufE/NifU"/>
    <property type="match status" value="1"/>
</dbReference>
<dbReference type="PANTHER" id="PTHR10093">
    <property type="entry name" value="IRON-SULFUR CLUSTER ASSEMBLY ENZYME NIFU HOMOLOG"/>
    <property type="match status" value="1"/>
</dbReference>
<dbReference type="CDD" id="cd06664">
    <property type="entry name" value="IscU_like"/>
    <property type="match status" value="1"/>
</dbReference>
<dbReference type="InterPro" id="IPR002871">
    <property type="entry name" value="NIF_FeS_clus_asmbl_NifU_N"/>
</dbReference>
<dbReference type="EMBL" id="JAEPRJ010000001">
    <property type="protein sequence ID" value="MBK5897053.1"/>
    <property type="molecule type" value="Genomic_DNA"/>
</dbReference>
<evidence type="ECO:0000313" key="2">
    <source>
        <dbReference type="EMBL" id="MBK5897053.1"/>
    </source>
</evidence>
<dbReference type="RefSeq" id="WP_208428562.1">
    <property type="nucleotide sequence ID" value="NZ_JAEPRJ010000001.1"/>
</dbReference>
<feature type="domain" description="NIF system FeS cluster assembly NifU N-terminal" evidence="1">
    <location>
        <begin position="7"/>
        <end position="105"/>
    </location>
</feature>